<keyword evidence="3" id="KW-0863">Zinc-finger</keyword>
<dbReference type="InterPro" id="IPR000690">
    <property type="entry name" value="Matrin/U1-C_Znf_C2H2"/>
</dbReference>
<dbReference type="PANTHER" id="PTHR31148">
    <property type="entry name" value="U1 SMALL NUCLEAR RIBONUCLEOPROTEIN C"/>
    <property type="match status" value="1"/>
</dbReference>
<keyword evidence="7 11" id="KW-0687">Ribonucleoprotein</keyword>
<evidence type="ECO:0000313" key="10">
    <source>
        <dbReference type="EMBL" id="CUV06336.1"/>
    </source>
</evidence>
<evidence type="ECO:0000313" key="12">
    <source>
        <dbReference type="Proteomes" id="UP001429100"/>
    </source>
</evidence>
<dbReference type="EMBL" id="LN877951">
    <property type="protein sequence ID" value="CUV06336.1"/>
    <property type="molecule type" value="Genomic_DNA"/>
</dbReference>
<dbReference type="Gene3D" id="3.30.160.60">
    <property type="entry name" value="Classic Zinc Finger"/>
    <property type="match status" value="1"/>
</dbReference>
<sequence>MPKFYCDYCDIYLTHSSTNGRKQHNLGRKHINNKIDHYKNVIKSPSFSAPLMFDSEYNVIGHLGNVRQFLLNLEKQLSVDKKHTNKHETKDKESAKPTSYKNNKTPIGNNNNHSNNIIKGGSGNANYNTGNPYVNQERFHYNKSTNSGANTAFTNYGRPEHSSYSNNYSNYYRGGHIDNGDGGSRSYKKGPVQNYGGRY</sequence>
<reference evidence="11 12" key="3">
    <citation type="submission" date="2017-10" db="EMBL/GenBank/DDBJ databases">
        <title>Consistent, comparative and evidence-based genome annotation and re-annotation for the closely-related species, Cryptosporidium parvum, C. hominis and C. tyzzeri.</title>
        <authorList>
            <person name="Baptista R.P."/>
            <person name="Li Y."/>
            <person name="Sateriale A."/>
            <person name="Striepen B."/>
            <person name="Kissinger J.C."/>
        </authorList>
    </citation>
    <scope>NUCLEOTIDE SEQUENCE [LARGE SCALE GENOMIC DNA]</scope>
    <source>
        <strain evidence="11">30976</strain>
    </source>
</reference>
<evidence type="ECO:0000256" key="7">
    <source>
        <dbReference type="ARBA" id="ARBA00023274"/>
    </source>
</evidence>
<organism evidence="10">
    <name type="scientific">Cryptosporidium hominis</name>
    <dbReference type="NCBI Taxonomy" id="237895"/>
    <lineage>
        <taxon>Eukaryota</taxon>
        <taxon>Sar</taxon>
        <taxon>Alveolata</taxon>
        <taxon>Apicomplexa</taxon>
        <taxon>Conoidasida</taxon>
        <taxon>Coccidia</taxon>
        <taxon>Eucoccidiorida</taxon>
        <taxon>Eimeriorina</taxon>
        <taxon>Cryptosporidiidae</taxon>
        <taxon>Cryptosporidium</taxon>
    </lineage>
</organism>
<evidence type="ECO:0000256" key="6">
    <source>
        <dbReference type="ARBA" id="ARBA00023242"/>
    </source>
</evidence>
<dbReference type="SMART" id="SM00451">
    <property type="entry name" value="ZnF_U1"/>
    <property type="match status" value="1"/>
</dbReference>
<dbReference type="InterPro" id="IPR003604">
    <property type="entry name" value="Matrin/U1-like-C_Znf_C2H2"/>
</dbReference>
<dbReference type="VEuPathDB" id="CryptoDB:CHUDEA5_4060"/>
<protein>
    <submittedName>
        <fullName evidence="11">U1 small nuclear ribonucleoprotein C with U1 zinc finger</fullName>
    </submittedName>
</protein>
<feature type="region of interest" description="Disordered" evidence="8">
    <location>
        <begin position="177"/>
        <end position="199"/>
    </location>
</feature>
<keyword evidence="6" id="KW-0539">Nucleus</keyword>
<dbReference type="GO" id="GO:0000395">
    <property type="term" value="P:mRNA 5'-splice site recognition"/>
    <property type="evidence" value="ECO:0007669"/>
    <property type="project" value="InterPro"/>
</dbReference>
<keyword evidence="2" id="KW-0479">Metal-binding</keyword>
<evidence type="ECO:0000256" key="1">
    <source>
        <dbReference type="ARBA" id="ARBA00004123"/>
    </source>
</evidence>
<proteinExistence type="predicted"/>
<evidence type="ECO:0000256" key="3">
    <source>
        <dbReference type="ARBA" id="ARBA00022771"/>
    </source>
</evidence>
<feature type="region of interest" description="Disordered" evidence="8">
    <location>
        <begin position="81"/>
        <end position="113"/>
    </location>
</feature>
<evidence type="ECO:0000256" key="8">
    <source>
        <dbReference type="SAM" id="MobiDB-lite"/>
    </source>
</evidence>
<keyword evidence="4" id="KW-0862">Zinc</keyword>
<dbReference type="InterPro" id="IPR017340">
    <property type="entry name" value="U1_snRNP-C"/>
</dbReference>
<dbReference type="Proteomes" id="UP000199752">
    <property type="component" value="Chromosome 5"/>
</dbReference>
<evidence type="ECO:0000313" key="11">
    <source>
        <dbReference type="EMBL" id="PPS96813.1"/>
    </source>
</evidence>
<dbReference type="GO" id="GO:0005685">
    <property type="term" value="C:U1 snRNP"/>
    <property type="evidence" value="ECO:0007669"/>
    <property type="project" value="InterPro"/>
</dbReference>
<feature type="domain" description="Matrin-type" evidence="9">
    <location>
        <begin position="4"/>
        <end position="36"/>
    </location>
</feature>
<feature type="compositionally biased region" description="Basic and acidic residues" evidence="8">
    <location>
        <begin position="81"/>
        <end position="95"/>
    </location>
</feature>
<evidence type="ECO:0000259" key="9">
    <source>
        <dbReference type="PROSITE" id="PS50171"/>
    </source>
</evidence>
<dbReference type="VEuPathDB" id="CryptoDB:ChTU502y2012_410g0475"/>
<dbReference type="GO" id="GO:0008270">
    <property type="term" value="F:zinc ion binding"/>
    <property type="evidence" value="ECO:0007669"/>
    <property type="project" value="UniProtKB-KW"/>
</dbReference>
<dbReference type="Proteomes" id="UP001429100">
    <property type="component" value="Unassembled WGS sequence"/>
</dbReference>
<dbReference type="InterPro" id="IPR013085">
    <property type="entry name" value="U1-CZ_Znf_C2H2"/>
</dbReference>
<comment type="subcellular location">
    <subcellularLocation>
        <location evidence="1">Nucleus</location>
    </subcellularLocation>
</comment>
<accession>A0A0S4TFT1</accession>
<dbReference type="EMBL" id="JTAI01000013">
    <property type="protein sequence ID" value="PPS96813.1"/>
    <property type="molecule type" value="Genomic_DNA"/>
</dbReference>
<dbReference type="Pfam" id="PF06220">
    <property type="entry name" value="zf-U1"/>
    <property type="match status" value="1"/>
</dbReference>
<name>A0A0S4TFT1_CRYHO</name>
<dbReference type="AlphaFoldDB" id="A0A0S4TFT1"/>
<evidence type="ECO:0000256" key="5">
    <source>
        <dbReference type="ARBA" id="ARBA00022884"/>
    </source>
</evidence>
<dbReference type="OrthoDB" id="76567at2759"/>
<dbReference type="VEuPathDB" id="CryptoDB:GY17_00001541"/>
<dbReference type="PIRSF" id="PIRSF037969">
    <property type="entry name" value="U1_snRNP-C"/>
    <property type="match status" value="1"/>
</dbReference>
<dbReference type="SUPFAM" id="SSF57667">
    <property type="entry name" value="beta-beta-alpha zinc fingers"/>
    <property type="match status" value="1"/>
</dbReference>
<reference evidence="11 12" key="1">
    <citation type="submission" date="2014-11" db="EMBL/GenBank/DDBJ databases">
        <title>Comparative genomic analysis of Cryptosporidium hominis reveals occurrence of genetic recombination in virulent subtypes.</title>
        <authorList>
            <person name="Guo Y."/>
            <person name="Tang K."/>
            <person name="Frace M."/>
            <person name="Li N."/>
            <person name="Roellig D.M."/>
            <person name="Sammons S."/>
            <person name="Knipe K."/>
            <person name="Rowe L."/>
            <person name="Feng Y."/>
            <person name="Xiao L."/>
        </authorList>
    </citation>
    <scope>NUCLEOTIDE SEQUENCE [LARGE SCALE GENOMIC DNA]</scope>
    <source>
        <strain evidence="11">30976</strain>
    </source>
</reference>
<reference evidence="10" key="2">
    <citation type="submission" date="2015-08" db="EMBL/GenBank/DDBJ databases">
        <authorList>
            <person name="Babu N.S."/>
            <person name="Beckwith C.J."/>
            <person name="Beseler K.G."/>
            <person name="Brison A."/>
            <person name="Carone J.V."/>
            <person name="Caskin T.P."/>
            <person name="Diamond M."/>
            <person name="Durham M.E."/>
            <person name="Foxe J.M."/>
            <person name="Go M."/>
            <person name="Henderson B.A."/>
            <person name="Jones I.B."/>
            <person name="McGettigan J.A."/>
            <person name="Micheletti S.J."/>
            <person name="Nasrallah M.E."/>
            <person name="Ortiz D."/>
            <person name="Piller C.R."/>
            <person name="Privatt S.R."/>
            <person name="Schneider S.L."/>
            <person name="Sharp S."/>
            <person name="Smith T.C."/>
            <person name="Stanton J.D."/>
            <person name="Ullery H.E."/>
            <person name="Wilson R.J."/>
            <person name="Serrano M.G."/>
            <person name="Buck G."/>
            <person name="Lee V."/>
            <person name="Wang Y."/>
            <person name="Carvalho R."/>
            <person name="Voegtly L."/>
            <person name="Shi R."/>
            <person name="Duckworth R."/>
            <person name="Johnson A."/>
            <person name="Loviza R."/>
            <person name="Walstead R."/>
            <person name="Shah Z."/>
            <person name="Kiflezghi M."/>
            <person name="Wade K."/>
            <person name="Ball S.L."/>
            <person name="Bradley K.W."/>
            <person name="Asai D.J."/>
            <person name="Bowman C.A."/>
            <person name="Russell D.A."/>
            <person name="Pope W.H."/>
            <person name="Jacobs-Sera D."/>
            <person name="Hendrix R.W."/>
            <person name="Hatfull G.F."/>
        </authorList>
    </citation>
    <scope>NUCLEOTIDE SEQUENCE [LARGE SCALE GENOMIC DNA]</scope>
</reference>
<dbReference type="InterPro" id="IPR036236">
    <property type="entry name" value="Znf_C2H2_sf"/>
</dbReference>
<gene>
    <name evidence="10" type="ORF">CHUDEA5_4060</name>
    <name evidence="11" type="ORF">GY17_00001541</name>
</gene>
<keyword evidence="12" id="KW-1185">Reference proteome</keyword>
<evidence type="ECO:0000256" key="2">
    <source>
        <dbReference type="ARBA" id="ARBA00022723"/>
    </source>
</evidence>
<dbReference type="GO" id="GO:0030627">
    <property type="term" value="F:pre-mRNA 5'-splice site binding"/>
    <property type="evidence" value="ECO:0007669"/>
    <property type="project" value="InterPro"/>
</dbReference>
<dbReference type="PROSITE" id="PS50171">
    <property type="entry name" value="ZF_MATRIN"/>
    <property type="match status" value="1"/>
</dbReference>
<dbReference type="PANTHER" id="PTHR31148:SF1">
    <property type="entry name" value="U1 SMALL NUCLEAR RIBONUCLEOPROTEIN C"/>
    <property type="match status" value="1"/>
</dbReference>
<feature type="compositionally biased region" description="Low complexity" evidence="8">
    <location>
        <begin position="102"/>
        <end position="113"/>
    </location>
</feature>
<keyword evidence="5" id="KW-0694">RNA-binding</keyword>
<evidence type="ECO:0000256" key="4">
    <source>
        <dbReference type="ARBA" id="ARBA00022833"/>
    </source>
</evidence>